<organism evidence="1 2">
    <name type="scientific">Paenibacillus amylolyticus</name>
    <dbReference type="NCBI Taxonomy" id="1451"/>
    <lineage>
        <taxon>Bacteria</taxon>
        <taxon>Bacillati</taxon>
        <taxon>Bacillota</taxon>
        <taxon>Bacilli</taxon>
        <taxon>Bacillales</taxon>
        <taxon>Paenibacillaceae</taxon>
        <taxon>Paenibacillus</taxon>
    </lineage>
</organism>
<sequence length="56" mass="6537">MDQEAIEYSIEFQDSYGIIYTRELRAESIAEAKIIIQNNYPDVVIRAVTRITENDK</sequence>
<protein>
    <submittedName>
        <fullName evidence="1">Uncharacterized protein</fullName>
    </submittedName>
</protein>
<dbReference type="AlphaFoldDB" id="A0ABD8AL00"/>
<dbReference type="Proteomes" id="UP001364764">
    <property type="component" value="Chromosome"/>
</dbReference>
<dbReference type="GeneID" id="93477256"/>
<evidence type="ECO:0000313" key="1">
    <source>
        <dbReference type="EMBL" id="WWP18264.1"/>
    </source>
</evidence>
<gene>
    <name evidence="1" type="ORF">V6668_17285</name>
</gene>
<accession>A0ABD8AL00</accession>
<proteinExistence type="predicted"/>
<dbReference type="RefSeq" id="WP_338706252.1">
    <property type="nucleotide sequence ID" value="NZ_CP145892.1"/>
</dbReference>
<name>A0ABD8AL00_PAEAM</name>
<dbReference type="EMBL" id="CP145892">
    <property type="protein sequence ID" value="WWP18264.1"/>
    <property type="molecule type" value="Genomic_DNA"/>
</dbReference>
<reference evidence="1 2" key="1">
    <citation type="submission" date="2024-02" db="EMBL/GenBank/DDBJ databases">
        <title>Complete sequences of two Paenibacillus sp. strains and one Lysinibacillus strain isolated from the environment on STAA medium highlight biotechnological potential.</title>
        <authorList>
            <person name="Attere S.A."/>
            <person name="Piche L.C."/>
            <person name="Intertaglia L."/>
            <person name="Lami R."/>
            <person name="Charette S.J."/>
            <person name="Vincent A.T."/>
        </authorList>
    </citation>
    <scope>NUCLEOTIDE SEQUENCE [LARGE SCALE GENOMIC DNA]</scope>
    <source>
        <strain evidence="1 2">Y5S-7</strain>
    </source>
</reference>
<evidence type="ECO:0000313" key="2">
    <source>
        <dbReference type="Proteomes" id="UP001364764"/>
    </source>
</evidence>